<dbReference type="PANTHER" id="PTHR43852">
    <property type="entry name" value="NUCLEOTIDYLTRANSFERASE"/>
    <property type="match status" value="1"/>
</dbReference>
<dbReference type="Proteomes" id="UP000315112">
    <property type="component" value="Unassembled WGS sequence"/>
</dbReference>
<dbReference type="CDD" id="cd05403">
    <property type="entry name" value="NT_KNTase_like"/>
    <property type="match status" value="1"/>
</dbReference>
<evidence type="ECO:0000259" key="1">
    <source>
        <dbReference type="Pfam" id="PF18765"/>
    </source>
</evidence>
<dbReference type="Gene3D" id="3.30.460.10">
    <property type="entry name" value="Beta Polymerase, domain 2"/>
    <property type="match status" value="1"/>
</dbReference>
<evidence type="ECO:0000313" key="2">
    <source>
        <dbReference type="EMBL" id="QGZ39883.1"/>
    </source>
</evidence>
<gene>
    <name evidence="2" type="ORF">GO485_13030</name>
    <name evidence="3" type="ORF">IP92_02207</name>
</gene>
<dbReference type="EMBL" id="VLKW01000003">
    <property type="protein sequence ID" value="TWI48814.1"/>
    <property type="molecule type" value="Genomic_DNA"/>
</dbReference>
<dbReference type="EMBL" id="CP046904">
    <property type="protein sequence ID" value="QGZ39883.1"/>
    <property type="molecule type" value="Genomic_DNA"/>
</dbReference>
<dbReference type="InterPro" id="IPR043519">
    <property type="entry name" value="NT_sf"/>
</dbReference>
<evidence type="ECO:0000313" key="4">
    <source>
        <dbReference type="Proteomes" id="UP000315112"/>
    </source>
</evidence>
<proteinExistence type="predicted"/>
<accession>A0A562PWK6</accession>
<reference evidence="3" key="2">
    <citation type="submission" date="2019-07" db="EMBL/GenBank/DDBJ databases">
        <authorList>
            <person name="Whitman W."/>
            <person name="Huntemann M."/>
            <person name="Clum A."/>
            <person name="Pillay M."/>
            <person name="Palaniappan K."/>
            <person name="Varghese N."/>
            <person name="Mikhailova N."/>
            <person name="Stamatis D."/>
            <person name="Reddy T."/>
            <person name="Daum C."/>
            <person name="Shapiro N."/>
            <person name="Ivanova N."/>
            <person name="Kyrpides N."/>
            <person name="Woyke T."/>
        </authorList>
    </citation>
    <scope>NUCLEOTIDE SEQUENCE</scope>
    <source>
        <strain evidence="3">CGMCC 1.10685</strain>
    </source>
</reference>
<name>A0A562PWK6_9BURK</name>
<dbReference type="Proteomes" id="UP000437862">
    <property type="component" value="Chromosome"/>
</dbReference>
<reference evidence="3 4" key="1">
    <citation type="journal article" date="2015" name="Stand. Genomic Sci.">
        <title>Genomic Encyclopedia of Bacterial and Archaeal Type Strains, Phase III: the genomes of soil and plant-associated and newly described type strains.</title>
        <authorList>
            <person name="Whitman W.B."/>
            <person name="Woyke T."/>
            <person name="Klenk H.P."/>
            <person name="Zhou Y."/>
            <person name="Lilburn T.G."/>
            <person name="Beck B.J."/>
            <person name="De Vos P."/>
            <person name="Vandamme P."/>
            <person name="Eisen J.A."/>
            <person name="Garrity G."/>
            <person name="Hugenholtz P."/>
            <person name="Kyrpides N.C."/>
        </authorList>
    </citation>
    <scope>NUCLEOTIDE SEQUENCE [LARGE SCALE GENOMIC DNA]</scope>
    <source>
        <strain evidence="3 4">CGMCC 1.10685</strain>
    </source>
</reference>
<dbReference type="OrthoDB" id="9793109at2"/>
<dbReference type="Pfam" id="PF18765">
    <property type="entry name" value="Polbeta"/>
    <property type="match status" value="1"/>
</dbReference>
<dbReference type="GO" id="GO:0016740">
    <property type="term" value="F:transferase activity"/>
    <property type="evidence" value="ECO:0007669"/>
    <property type="project" value="UniProtKB-KW"/>
</dbReference>
<dbReference type="NCBIfam" id="NF047752">
    <property type="entry name" value="MntA_antitoxin"/>
    <property type="match status" value="1"/>
</dbReference>
<evidence type="ECO:0000313" key="3">
    <source>
        <dbReference type="EMBL" id="TWI48814.1"/>
    </source>
</evidence>
<sequence>MDNRLPDARIVAFLQAALPDLLGVWLFGSEATGHATADSDVDLAVLVAGKVDAVQLWDLGQQLAILLDRDIDLLDLRVATTVMQYQVITTGRRLWQKDAQGALYECAILSDKTELDSARAALLADIREDGRVYGKSGT</sequence>
<reference evidence="2 5" key="3">
    <citation type="submission" date="2019-12" db="EMBL/GenBank/DDBJ databases">
        <title>Draft Genome Sequences of Six Type Strains of the Genus Massilia.</title>
        <authorList>
            <person name="Miess H."/>
            <person name="Frediansyah A."/>
            <person name="Goeker M."/>
            <person name="Gross H."/>
        </authorList>
    </citation>
    <scope>NUCLEOTIDE SEQUENCE [LARGE SCALE GENOMIC DNA]</scope>
    <source>
        <strain evidence="2 5">DSM 26639</strain>
    </source>
</reference>
<dbReference type="RefSeq" id="WP_145874574.1">
    <property type="nucleotide sequence ID" value="NZ_CP046904.1"/>
</dbReference>
<evidence type="ECO:0000313" key="5">
    <source>
        <dbReference type="Proteomes" id="UP000437862"/>
    </source>
</evidence>
<dbReference type="SUPFAM" id="SSF81301">
    <property type="entry name" value="Nucleotidyltransferase"/>
    <property type="match status" value="1"/>
</dbReference>
<dbReference type="InterPro" id="IPR041633">
    <property type="entry name" value="Polbeta"/>
</dbReference>
<dbReference type="InterPro" id="IPR052930">
    <property type="entry name" value="TA_antitoxin_MntA"/>
</dbReference>
<keyword evidence="5" id="KW-1185">Reference proteome</keyword>
<feature type="domain" description="Polymerase beta nucleotidyltransferase" evidence="1">
    <location>
        <begin position="19"/>
        <end position="99"/>
    </location>
</feature>
<dbReference type="PANTHER" id="PTHR43852:SF2">
    <property type="entry name" value="PROTEIN ADENYLYLTRANSFERASE MNTA"/>
    <property type="match status" value="1"/>
</dbReference>
<organism evidence="3 4">
    <name type="scientific">Pseudoduganella flava</name>
    <dbReference type="NCBI Taxonomy" id="871742"/>
    <lineage>
        <taxon>Bacteria</taxon>
        <taxon>Pseudomonadati</taxon>
        <taxon>Pseudomonadota</taxon>
        <taxon>Betaproteobacteria</taxon>
        <taxon>Burkholderiales</taxon>
        <taxon>Oxalobacteraceae</taxon>
        <taxon>Telluria group</taxon>
        <taxon>Pseudoduganella</taxon>
    </lineage>
</organism>
<dbReference type="AlphaFoldDB" id="A0A562PWK6"/>
<keyword evidence="3" id="KW-0808">Transferase</keyword>
<protein>
    <submittedName>
        <fullName evidence="2">Nucleotidyltransferase domain-containing protein</fullName>
    </submittedName>
    <submittedName>
        <fullName evidence="3">Nucleotidyltransferase-like protein</fullName>
    </submittedName>
</protein>